<protein>
    <recommendedName>
        <fullName evidence="1">EGF-like domain-containing protein</fullName>
    </recommendedName>
</protein>
<name>A0A6J8B8J8_MYTCO</name>
<evidence type="ECO:0000259" key="1">
    <source>
        <dbReference type="SMART" id="SM00181"/>
    </source>
</evidence>
<organism evidence="2 3">
    <name type="scientific">Mytilus coruscus</name>
    <name type="common">Sea mussel</name>
    <dbReference type="NCBI Taxonomy" id="42192"/>
    <lineage>
        <taxon>Eukaryota</taxon>
        <taxon>Metazoa</taxon>
        <taxon>Spiralia</taxon>
        <taxon>Lophotrochozoa</taxon>
        <taxon>Mollusca</taxon>
        <taxon>Bivalvia</taxon>
        <taxon>Autobranchia</taxon>
        <taxon>Pteriomorphia</taxon>
        <taxon>Mytilida</taxon>
        <taxon>Mytiloidea</taxon>
        <taxon>Mytilidae</taxon>
        <taxon>Mytilinae</taxon>
        <taxon>Mytilus</taxon>
    </lineage>
</organism>
<dbReference type="Proteomes" id="UP000507470">
    <property type="component" value="Unassembled WGS sequence"/>
</dbReference>
<reference evidence="2 3" key="1">
    <citation type="submission" date="2020-06" db="EMBL/GenBank/DDBJ databases">
        <authorList>
            <person name="Li R."/>
            <person name="Bekaert M."/>
        </authorList>
    </citation>
    <scope>NUCLEOTIDE SEQUENCE [LARGE SCALE GENOMIC DNA]</scope>
    <source>
        <strain evidence="3">wild</strain>
    </source>
</reference>
<feature type="domain" description="EGF-like" evidence="1">
    <location>
        <begin position="129"/>
        <end position="173"/>
    </location>
</feature>
<sequence>MQKICSNNLEIKKTNDFSENALGTICTVSGSADECVPFSTCMSVGSDLKCQCSIGYYDDDVNTAAGTCVLELQSGVKCTRDNDATECVPNSTCKDTGSGLKCYCNTGFYDNNFDNAGGQCVAERALSETCIQENVRTECVPDAECKKDGFELKCICLNGFYDSNFADSGGTCIIELESGVTCTRVNEATECVINAECKSEGSGLKCYCNTGFYDNNFDASGGQCVAERESGVTCIQNNQPTECVPNSLCKNEGSGLKCYCNTGFYDNNFATSGGQCIPEKESGVTCTRENDATECVPDAVCKSGVCTCNTGFYDVNFSNTGGKCVSGCNDIFPVLCSHDVFFHFVFGNGFLRYCNKLKILYSAQIFFSSINQVLLE</sequence>
<feature type="domain" description="EGF-like" evidence="1">
    <location>
        <begin position="233"/>
        <end position="277"/>
    </location>
</feature>
<dbReference type="AlphaFoldDB" id="A0A6J8B8J8"/>
<dbReference type="InterPro" id="IPR009030">
    <property type="entry name" value="Growth_fac_rcpt_cys_sf"/>
</dbReference>
<keyword evidence="3" id="KW-1185">Reference proteome</keyword>
<feature type="domain" description="EGF-like" evidence="1">
    <location>
        <begin position="181"/>
        <end position="225"/>
    </location>
</feature>
<dbReference type="OrthoDB" id="6041452at2759"/>
<dbReference type="SMART" id="SM00181">
    <property type="entry name" value="EGF"/>
    <property type="match status" value="6"/>
</dbReference>
<feature type="domain" description="EGF-like" evidence="1">
    <location>
        <begin position="25"/>
        <end position="69"/>
    </location>
</feature>
<dbReference type="EMBL" id="CACVKT020002875">
    <property type="protein sequence ID" value="CAC5380278.1"/>
    <property type="molecule type" value="Genomic_DNA"/>
</dbReference>
<proteinExistence type="predicted"/>
<dbReference type="SUPFAM" id="SSF57184">
    <property type="entry name" value="Growth factor receptor domain"/>
    <property type="match status" value="1"/>
</dbReference>
<feature type="domain" description="EGF-like" evidence="1">
    <location>
        <begin position="77"/>
        <end position="121"/>
    </location>
</feature>
<evidence type="ECO:0000313" key="3">
    <source>
        <dbReference type="Proteomes" id="UP000507470"/>
    </source>
</evidence>
<accession>A0A6J8B8J8</accession>
<gene>
    <name evidence="2" type="ORF">MCOR_16250</name>
</gene>
<dbReference type="InterPro" id="IPR000742">
    <property type="entry name" value="EGF"/>
</dbReference>
<evidence type="ECO:0000313" key="2">
    <source>
        <dbReference type="EMBL" id="CAC5380278.1"/>
    </source>
</evidence>
<feature type="domain" description="EGF-like" evidence="1">
    <location>
        <begin position="285"/>
        <end position="325"/>
    </location>
</feature>